<evidence type="ECO:0000256" key="5">
    <source>
        <dbReference type="ARBA" id="ARBA00022491"/>
    </source>
</evidence>
<comment type="subcellular location">
    <subcellularLocation>
        <location evidence="2">Chromosome</location>
    </subcellularLocation>
    <subcellularLocation>
        <location evidence="1">Nucleus</location>
    </subcellularLocation>
</comment>
<gene>
    <name evidence="15" type="ORF">NTJ_16291</name>
</gene>
<evidence type="ECO:0000256" key="11">
    <source>
        <dbReference type="ARBA" id="ARBA00023163"/>
    </source>
</evidence>
<keyword evidence="16" id="KW-1185">Reference proteome</keyword>
<feature type="region of interest" description="Disordered" evidence="13">
    <location>
        <begin position="338"/>
        <end position="486"/>
    </location>
</feature>
<feature type="compositionally biased region" description="Basic residues" evidence="13">
    <location>
        <begin position="462"/>
        <end position="476"/>
    </location>
</feature>
<dbReference type="SUPFAM" id="SSF82199">
    <property type="entry name" value="SET domain"/>
    <property type="match status" value="1"/>
</dbReference>
<dbReference type="Proteomes" id="UP001307889">
    <property type="component" value="Chromosome 17"/>
</dbReference>
<keyword evidence="6" id="KW-0489">Methyltransferase</keyword>
<keyword evidence="11" id="KW-0804">Transcription</keyword>
<dbReference type="Pfam" id="PF00856">
    <property type="entry name" value="SET"/>
    <property type="match status" value="1"/>
</dbReference>
<evidence type="ECO:0000256" key="8">
    <source>
        <dbReference type="ARBA" id="ARBA00022691"/>
    </source>
</evidence>
<reference evidence="15 16" key="1">
    <citation type="submission" date="2023-09" db="EMBL/GenBank/DDBJ databases">
        <title>Nesidiocoris tenuis whole genome shotgun sequence.</title>
        <authorList>
            <person name="Shibata T."/>
            <person name="Shimoda M."/>
            <person name="Kobayashi T."/>
            <person name="Uehara T."/>
        </authorList>
    </citation>
    <scope>NUCLEOTIDE SEQUENCE [LARGE SCALE GENOMIC DNA]</scope>
    <source>
        <strain evidence="15 16">Japan</strain>
    </source>
</reference>
<keyword evidence="5" id="KW-0678">Repressor</keyword>
<feature type="compositionally biased region" description="Basic and acidic residues" evidence="13">
    <location>
        <begin position="346"/>
        <end position="356"/>
    </location>
</feature>
<protein>
    <recommendedName>
        <fullName evidence="3">[histone H4]-N-methyl-L-lysine(20) N-methyltransferase</fullName>
        <ecNumber evidence="3">2.1.1.362</ecNumber>
    </recommendedName>
</protein>
<dbReference type="InterPro" id="IPR041938">
    <property type="entry name" value="Hist-Lys_N-MTase_N"/>
</dbReference>
<dbReference type="InterPro" id="IPR025790">
    <property type="entry name" value="Suv4-20_animal"/>
</dbReference>
<accession>A0ABN7BHR7</accession>
<feature type="domain" description="SET" evidence="14">
    <location>
        <begin position="116"/>
        <end position="227"/>
    </location>
</feature>
<evidence type="ECO:0000256" key="10">
    <source>
        <dbReference type="ARBA" id="ARBA00023015"/>
    </source>
</evidence>
<keyword evidence="12" id="KW-0539">Nucleus</keyword>
<dbReference type="PANTHER" id="PTHR12977">
    <property type="entry name" value="SUPPRESSOR OF VARIEGATION 4-20-RELATED"/>
    <property type="match status" value="1"/>
</dbReference>
<keyword evidence="4" id="KW-0158">Chromosome</keyword>
<evidence type="ECO:0000256" key="12">
    <source>
        <dbReference type="ARBA" id="ARBA00023242"/>
    </source>
</evidence>
<dbReference type="InterPro" id="IPR039977">
    <property type="entry name" value="Suv4-20/Set9"/>
</dbReference>
<evidence type="ECO:0000313" key="16">
    <source>
        <dbReference type="Proteomes" id="UP001307889"/>
    </source>
</evidence>
<keyword evidence="8" id="KW-0949">S-adenosyl-L-methionine</keyword>
<keyword evidence="7" id="KW-0808">Transferase</keyword>
<evidence type="ECO:0000256" key="1">
    <source>
        <dbReference type="ARBA" id="ARBA00004123"/>
    </source>
</evidence>
<evidence type="ECO:0000256" key="7">
    <source>
        <dbReference type="ARBA" id="ARBA00022679"/>
    </source>
</evidence>
<feature type="region of interest" description="Disordered" evidence="13">
    <location>
        <begin position="612"/>
        <end position="655"/>
    </location>
</feature>
<evidence type="ECO:0000256" key="9">
    <source>
        <dbReference type="ARBA" id="ARBA00022853"/>
    </source>
</evidence>
<organism evidence="15 16">
    <name type="scientific">Nesidiocoris tenuis</name>
    <dbReference type="NCBI Taxonomy" id="355587"/>
    <lineage>
        <taxon>Eukaryota</taxon>
        <taxon>Metazoa</taxon>
        <taxon>Ecdysozoa</taxon>
        <taxon>Arthropoda</taxon>
        <taxon>Hexapoda</taxon>
        <taxon>Insecta</taxon>
        <taxon>Pterygota</taxon>
        <taxon>Neoptera</taxon>
        <taxon>Paraneoptera</taxon>
        <taxon>Hemiptera</taxon>
        <taxon>Heteroptera</taxon>
        <taxon>Panheteroptera</taxon>
        <taxon>Cimicomorpha</taxon>
        <taxon>Miridae</taxon>
        <taxon>Dicyphina</taxon>
        <taxon>Nesidiocoris</taxon>
    </lineage>
</organism>
<dbReference type="PANTHER" id="PTHR12977:SF4">
    <property type="entry name" value="HISTONE-LYSINE N-METHYLTRANSFERASE KMT5B"/>
    <property type="match status" value="1"/>
</dbReference>
<feature type="compositionally biased region" description="Basic and acidic residues" evidence="13">
    <location>
        <begin position="421"/>
        <end position="433"/>
    </location>
</feature>
<evidence type="ECO:0000313" key="15">
    <source>
        <dbReference type="EMBL" id="BET03473.1"/>
    </source>
</evidence>
<evidence type="ECO:0000259" key="14">
    <source>
        <dbReference type="PROSITE" id="PS50280"/>
    </source>
</evidence>
<sequence>MVIESGLGKITGMSPRELCENDDIATALILDPYLGFSTHKMNVRHRPLKGNKDELNNILEHFRKDQNYGAAYKKLFNGDFMPRSVVIKGKVQQQRLEQHIYRYLRMFDSDSGFTIEPCYRYSLEGQKGAKISATKKWLKNEQITCLVGCIAELTEEEESQLLRPGKNDFSVMFSTRKNCAQLWLGPAAFINHDCRANCKFMATGRDTATVKALRDIEAGEEITCFYAEDFFGDNNCNCECETCERRGTGAFAKERKGNEDQTTGYRLRETDNRINRLKNGGKVRKGDNGIVRGKADEPADQGELVMPLSIREMRQRGMTKYDVQMLIAQGCQFGDEAKKAKNAARPRSDSVSKENDESTAVHGHNLRKKRAHDGPRKNGKNLLTDVAATDVADGPVSSTRMSLRNQKLPPLSEPINQFDQVKADYPDPVKDKSPSSGYESGGSEKRDSSSEDSSKKENKIRVPFRSRKNSNKKLKSGKQSIRNLRNRSRNFADLEIGGSKSVESNVDSIIDAPIDSNIDSKAGRIAAGGARPPTDRPPAVVSPTAPLRYKEAPSPALGKSAASPDRLELQMELSSIADLDLRQEMATPSPPFLGFPDSSLGGNSDSGKDVYEFSDESAPPPMILRKSRVGSRRSSINSSYSEVQKAEQATPEKRRLKLTLRMKRVNLDESMESGTTSWSDESFCYEPEYEVLRVEGVDDDGEFNGQHLEDLSLTSTPFKRNKRRRRHKSRDRDREHRHRRKRKRSKSRSAAVGSPGEQYVGSPGRTGDPGDVSIYPTHLKRLRLICGNETRTIDLPVS</sequence>
<dbReference type="CDD" id="cd19186">
    <property type="entry name" value="SET_Suv4-20"/>
    <property type="match status" value="1"/>
</dbReference>
<dbReference type="Gene3D" id="1.10.10.1700">
    <property type="entry name" value="Histone-lysine N-methyltransferase"/>
    <property type="match status" value="1"/>
</dbReference>
<feature type="region of interest" description="Disordered" evidence="13">
    <location>
        <begin position="703"/>
        <end position="772"/>
    </location>
</feature>
<dbReference type="EMBL" id="AP028925">
    <property type="protein sequence ID" value="BET03473.1"/>
    <property type="molecule type" value="Genomic_DNA"/>
</dbReference>
<evidence type="ECO:0000256" key="13">
    <source>
        <dbReference type="SAM" id="MobiDB-lite"/>
    </source>
</evidence>
<dbReference type="Gene3D" id="2.170.270.10">
    <property type="entry name" value="SET domain"/>
    <property type="match status" value="1"/>
</dbReference>
<proteinExistence type="predicted"/>
<feature type="compositionally biased region" description="Basic and acidic residues" evidence="13">
    <location>
        <begin position="442"/>
        <end position="460"/>
    </location>
</feature>
<dbReference type="PROSITE" id="PS50280">
    <property type="entry name" value="SET"/>
    <property type="match status" value="1"/>
</dbReference>
<dbReference type="PROSITE" id="PS51570">
    <property type="entry name" value="SAM_MT43_SUVAR420_2"/>
    <property type="match status" value="1"/>
</dbReference>
<keyword evidence="9" id="KW-0156">Chromatin regulator</keyword>
<dbReference type="SMART" id="SM00317">
    <property type="entry name" value="SET"/>
    <property type="match status" value="1"/>
</dbReference>
<evidence type="ECO:0000256" key="2">
    <source>
        <dbReference type="ARBA" id="ARBA00004286"/>
    </source>
</evidence>
<evidence type="ECO:0000256" key="6">
    <source>
        <dbReference type="ARBA" id="ARBA00022603"/>
    </source>
</evidence>
<name>A0ABN7BHR7_9HEMI</name>
<dbReference type="InterPro" id="IPR046341">
    <property type="entry name" value="SET_dom_sf"/>
</dbReference>
<feature type="compositionally biased region" description="Basic residues" evidence="13">
    <location>
        <begin position="719"/>
        <end position="747"/>
    </location>
</feature>
<evidence type="ECO:0000256" key="3">
    <source>
        <dbReference type="ARBA" id="ARBA00012188"/>
    </source>
</evidence>
<dbReference type="InterPro" id="IPR001214">
    <property type="entry name" value="SET_dom"/>
</dbReference>
<dbReference type="EC" id="2.1.1.362" evidence="3"/>
<feature type="compositionally biased region" description="Low complexity" evidence="13">
    <location>
        <begin position="632"/>
        <end position="641"/>
    </location>
</feature>
<dbReference type="InterPro" id="IPR044426">
    <property type="entry name" value="Suv4-20_SET"/>
</dbReference>
<evidence type="ECO:0000256" key="4">
    <source>
        <dbReference type="ARBA" id="ARBA00022454"/>
    </source>
</evidence>
<keyword evidence="10" id="KW-0805">Transcription regulation</keyword>
<feature type="compositionally biased region" description="Polar residues" evidence="13">
    <location>
        <begin position="396"/>
        <end position="405"/>
    </location>
</feature>